<evidence type="ECO:0000313" key="1">
    <source>
        <dbReference type="EMBL" id="MCY1008795.1"/>
    </source>
</evidence>
<name>A0A9X3ERY0_9BACT</name>
<keyword evidence="2" id="KW-1185">Reference proteome</keyword>
<proteinExistence type="predicted"/>
<comment type="caution">
    <text evidence="1">The sequence shown here is derived from an EMBL/GenBank/DDBJ whole genome shotgun (WGS) entry which is preliminary data.</text>
</comment>
<evidence type="ECO:0008006" key="3">
    <source>
        <dbReference type="Google" id="ProtNLM"/>
    </source>
</evidence>
<organism evidence="1 2">
    <name type="scientific">Nannocystis pusilla</name>
    <dbReference type="NCBI Taxonomy" id="889268"/>
    <lineage>
        <taxon>Bacteria</taxon>
        <taxon>Pseudomonadati</taxon>
        <taxon>Myxococcota</taxon>
        <taxon>Polyangia</taxon>
        <taxon>Nannocystales</taxon>
        <taxon>Nannocystaceae</taxon>
        <taxon>Nannocystis</taxon>
    </lineage>
</organism>
<dbReference type="Proteomes" id="UP001150924">
    <property type="component" value="Unassembled WGS sequence"/>
</dbReference>
<sequence length="823" mass="88098">MQVLRGAGDGSLKPPVASPSSQGEFYLALVDHDGDGDLDAVARNVATRTVLFHRNDGQGRFSSPTALPIALTAHPTAGLAASPAAASGLVSVSVPQDDALATWVGKGAAWLGRVEQALDLTRWIGKGPGDQLLVGSTNSLRRRTWQPAFVPIEVWRSPLLPPPDDALSLATGDLDDDHLLDFAAASGKHLHLFRGRADRGFDPVPLLDLDATPTAMLIVDVSGDGRDDIVFDEGDDVRALIAAEDGQFLAGPRLPVDIPPRTLVPLRVGPDLPPAIAVLPIPQAYGEEEVAGARLLRFDPDAQLTVAAALDGMFVDAMVAVDLDADGVDEPLLLGRRDEVQVLAHLKPAGDAYEPDFEHELEDLLGLVPFAVDDLAAADLDGDGDLEVFFGDGHTRARIDGLADGAPVTTIEEQFAPTHLHDLDGDELLDAMRFDHRTLTYQRGRGDGTFADELVEHEFSQGVAFAPASRPDAQFDLAELAYDSAASHIVREVTRPVPSGERFALHGGVLDLFADDLDADSVDDLALLTQEGIAWSWGSDSDPLARSEGVTFLGWSRGLATGDLDGDGAAEVITASIIDRIHAFHVHPRLAEETLAFETERTGTINGLAIADIDGDAHPDILAFYIWDVIKLDIAYGTATPFAFAAWQTAFELPLQDQAGFQLGDVDGDGDPDVLFDPMELPPVLVRNEGARAWADAVGLRGSRARFAPLGADHRVELVTQDGPTIYRHEDGDPERRVALVEDDAGLLLAAADADGDGRYDLTVTEPKATFVWLRRDDGPTRIKIAAGPFTAVAYPDIDGDRHPDLVGLPPGGEHLYIRRSRH</sequence>
<protein>
    <recommendedName>
        <fullName evidence="3">VCBS repeat-containing protein</fullName>
    </recommendedName>
</protein>
<evidence type="ECO:0000313" key="2">
    <source>
        <dbReference type="Proteomes" id="UP001150924"/>
    </source>
</evidence>
<dbReference type="SUPFAM" id="SSF69318">
    <property type="entry name" value="Integrin alpha N-terminal domain"/>
    <property type="match status" value="3"/>
</dbReference>
<reference evidence="1" key="1">
    <citation type="submission" date="2022-11" db="EMBL/GenBank/DDBJ databases">
        <title>Minimal conservation of predation-associated metabolite biosynthetic gene clusters underscores biosynthetic potential of Myxococcota including descriptions for ten novel species: Archangium lansinium sp. nov., Myxococcus landrumus sp. nov., Nannocystis bai.</title>
        <authorList>
            <person name="Ahearne A."/>
            <person name="Stevens C."/>
            <person name="Phillips K."/>
        </authorList>
    </citation>
    <scope>NUCLEOTIDE SEQUENCE</scope>
    <source>
        <strain evidence="1">Na p29</strain>
    </source>
</reference>
<dbReference type="RefSeq" id="WP_267778636.1">
    <property type="nucleotide sequence ID" value="NZ_JAPNKE010000002.1"/>
</dbReference>
<dbReference type="EMBL" id="JAPNKE010000002">
    <property type="protein sequence ID" value="MCY1008795.1"/>
    <property type="molecule type" value="Genomic_DNA"/>
</dbReference>
<dbReference type="PANTHER" id="PTHR45460">
    <property type="entry name" value="SIMILAR TO CYSTEINE PROTEINASE"/>
    <property type="match status" value="1"/>
</dbReference>
<dbReference type="PANTHER" id="PTHR45460:SF2">
    <property type="entry name" value="ALPHA 1,3 GLUCANASE, GH71 FAMILY (EUROFUNG)"/>
    <property type="match status" value="1"/>
</dbReference>
<dbReference type="InterPro" id="IPR028994">
    <property type="entry name" value="Integrin_alpha_N"/>
</dbReference>
<dbReference type="AlphaFoldDB" id="A0A9X3ERY0"/>
<accession>A0A9X3ERY0</accession>
<gene>
    <name evidence="1" type="ORF">OV079_25205</name>
</gene>